<accession>A0A366EF48</accession>
<sequence>MRLDVHLCALVGTPPVSAFLHQLASGLALGGVYAIMALALVMIFQATQLVNFAQGEMAMFSTYFAWRLIDLGWPYWRAFAVTVIVSFFGGIALERIVVRPFANAPALASVIVFIGLALIFNALAGWLYGYSVTDFPTPFDGPPWFGQRYLSAHESGAILVSLVVLAAVYAFFRFTSLGLAMRAAAQNPTSSRLLGVRVGWMLALGWGLAAAIGAIAGMMAAPIVYLDPNMMAGILLYAFAGAVLGGIDNPFGAAFGGFAVGVLENLMGAYVVGSEVKLSVALAIIVGVLAWRPSGLFGRRIVARV</sequence>
<dbReference type="GO" id="GO:0005886">
    <property type="term" value="C:plasma membrane"/>
    <property type="evidence" value="ECO:0007669"/>
    <property type="project" value="UniProtKB-SubCell"/>
</dbReference>
<dbReference type="EMBL" id="QNRK01000060">
    <property type="protein sequence ID" value="RBP01041.1"/>
    <property type="molecule type" value="Genomic_DNA"/>
</dbReference>
<keyword evidence="5" id="KW-0029">Amino-acid transport</keyword>
<keyword evidence="3" id="KW-1003">Cell membrane</keyword>
<feature type="transmembrane region" description="Helical" evidence="9">
    <location>
        <begin position="105"/>
        <end position="129"/>
    </location>
</feature>
<evidence type="ECO:0000256" key="9">
    <source>
        <dbReference type="SAM" id="Phobius"/>
    </source>
</evidence>
<gene>
    <name evidence="10" type="ORF">DFR50_1608</name>
</gene>
<evidence type="ECO:0000313" key="10">
    <source>
        <dbReference type="EMBL" id="RBP01041.1"/>
    </source>
</evidence>
<organism evidence="10 11">
    <name type="scientific">Roseiarcus fermentans</name>
    <dbReference type="NCBI Taxonomy" id="1473586"/>
    <lineage>
        <taxon>Bacteria</taxon>
        <taxon>Pseudomonadati</taxon>
        <taxon>Pseudomonadota</taxon>
        <taxon>Alphaproteobacteria</taxon>
        <taxon>Hyphomicrobiales</taxon>
        <taxon>Roseiarcaceae</taxon>
        <taxon>Roseiarcus</taxon>
    </lineage>
</organism>
<keyword evidence="4 9" id="KW-0812">Transmembrane</keyword>
<dbReference type="InterPro" id="IPR052157">
    <property type="entry name" value="BCAA_transport_permease"/>
</dbReference>
<dbReference type="GO" id="GO:0006865">
    <property type="term" value="P:amino acid transport"/>
    <property type="evidence" value="ECO:0007669"/>
    <property type="project" value="UniProtKB-KW"/>
</dbReference>
<feature type="transmembrane region" description="Helical" evidence="9">
    <location>
        <begin position="49"/>
        <end position="69"/>
    </location>
</feature>
<feature type="transmembrane region" description="Helical" evidence="9">
    <location>
        <begin position="75"/>
        <end position="93"/>
    </location>
</feature>
<comment type="similarity">
    <text evidence="8">Belongs to the binding-protein-dependent transport system permease family. LivHM subfamily.</text>
</comment>
<dbReference type="PANTHER" id="PTHR11795">
    <property type="entry name" value="BRANCHED-CHAIN AMINO ACID TRANSPORT SYSTEM PERMEASE PROTEIN LIVH"/>
    <property type="match status" value="1"/>
</dbReference>
<dbReference type="Proteomes" id="UP000253529">
    <property type="component" value="Unassembled WGS sequence"/>
</dbReference>
<evidence type="ECO:0000256" key="6">
    <source>
        <dbReference type="ARBA" id="ARBA00022989"/>
    </source>
</evidence>
<evidence type="ECO:0000256" key="2">
    <source>
        <dbReference type="ARBA" id="ARBA00022448"/>
    </source>
</evidence>
<keyword evidence="2" id="KW-0813">Transport</keyword>
<dbReference type="InterPro" id="IPR001851">
    <property type="entry name" value="ABC_transp_permease"/>
</dbReference>
<evidence type="ECO:0000256" key="4">
    <source>
        <dbReference type="ARBA" id="ARBA00022692"/>
    </source>
</evidence>
<dbReference type="CDD" id="cd06582">
    <property type="entry name" value="TM_PBP1_LivH_like"/>
    <property type="match status" value="1"/>
</dbReference>
<feature type="transmembrane region" description="Helical" evidence="9">
    <location>
        <begin position="278"/>
        <end position="298"/>
    </location>
</feature>
<feature type="transmembrane region" description="Helical" evidence="9">
    <location>
        <begin position="20"/>
        <end position="42"/>
    </location>
</feature>
<keyword evidence="7 9" id="KW-0472">Membrane</keyword>
<evidence type="ECO:0000256" key="1">
    <source>
        <dbReference type="ARBA" id="ARBA00004651"/>
    </source>
</evidence>
<feature type="transmembrane region" description="Helical" evidence="9">
    <location>
        <begin position="149"/>
        <end position="172"/>
    </location>
</feature>
<evidence type="ECO:0000256" key="8">
    <source>
        <dbReference type="ARBA" id="ARBA00037998"/>
    </source>
</evidence>
<evidence type="ECO:0000256" key="5">
    <source>
        <dbReference type="ARBA" id="ARBA00022970"/>
    </source>
</evidence>
<dbReference type="Pfam" id="PF02653">
    <property type="entry name" value="BPD_transp_2"/>
    <property type="match status" value="1"/>
</dbReference>
<protein>
    <submittedName>
        <fullName evidence="10">Amino acid/amide ABC transporter membrane protein 1 (HAAT family)</fullName>
    </submittedName>
</protein>
<reference evidence="10 11" key="1">
    <citation type="submission" date="2018-06" db="EMBL/GenBank/DDBJ databases">
        <title>Genomic Encyclopedia of Type Strains, Phase IV (KMG-IV): sequencing the most valuable type-strain genomes for metagenomic binning, comparative biology and taxonomic classification.</title>
        <authorList>
            <person name="Goeker M."/>
        </authorList>
    </citation>
    <scope>NUCLEOTIDE SEQUENCE [LARGE SCALE GENOMIC DNA]</scope>
    <source>
        <strain evidence="10 11">DSM 24875</strain>
    </source>
</reference>
<evidence type="ECO:0000256" key="3">
    <source>
        <dbReference type="ARBA" id="ARBA00022475"/>
    </source>
</evidence>
<dbReference type="PANTHER" id="PTHR11795:SF451">
    <property type="entry name" value="ABC TRANSPORTER PERMEASE PROTEIN"/>
    <property type="match status" value="1"/>
</dbReference>
<evidence type="ECO:0000256" key="7">
    <source>
        <dbReference type="ARBA" id="ARBA00023136"/>
    </source>
</evidence>
<feature type="transmembrane region" description="Helical" evidence="9">
    <location>
        <begin position="200"/>
        <end position="224"/>
    </location>
</feature>
<dbReference type="AlphaFoldDB" id="A0A366EF48"/>
<keyword evidence="6 9" id="KW-1133">Transmembrane helix</keyword>
<keyword evidence="11" id="KW-1185">Reference proteome</keyword>
<dbReference type="GO" id="GO:0022857">
    <property type="term" value="F:transmembrane transporter activity"/>
    <property type="evidence" value="ECO:0007669"/>
    <property type="project" value="InterPro"/>
</dbReference>
<name>A0A366EF48_9HYPH</name>
<comment type="subcellular location">
    <subcellularLocation>
        <location evidence="1">Cell membrane</location>
        <topology evidence="1">Multi-pass membrane protein</topology>
    </subcellularLocation>
</comment>
<comment type="caution">
    <text evidence="10">The sequence shown here is derived from an EMBL/GenBank/DDBJ whole genome shotgun (WGS) entry which is preliminary data.</text>
</comment>
<evidence type="ECO:0000313" key="11">
    <source>
        <dbReference type="Proteomes" id="UP000253529"/>
    </source>
</evidence>
<proteinExistence type="inferred from homology"/>